<sequence length="62" mass="7184">MKISKKELAERINVDPKTITNWETTKPELIKLIYLGLATEEHIKETEKYLENIKGLKNANNS</sequence>
<gene>
    <name evidence="1" type="ORF">O8C91_06895</name>
</gene>
<reference evidence="1" key="1">
    <citation type="submission" date="2022-12" db="EMBL/GenBank/DDBJ databases">
        <authorList>
            <person name="Uljanovas D."/>
        </authorList>
    </citation>
    <scope>NUCLEOTIDE SEQUENCE</scope>
    <source>
        <strain evidence="1">RCM39</strain>
    </source>
</reference>
<dbReference type="GO" id="GO:0003677">
    <property type="term" value="F:DNA binding"/>
    <property type="evidence" value="ECO:0007669"/>
    <property type="project" value="InterPro"/>
</dbReference>
<dbReference type="RefSeq" id="WP_301344550.1">
    <property type="nucleotide sequence ID" value="NZ_JAPZDB010000002.1"/>
</dbReference>
<dbReference type="InterPro" id="IPR010982">
    <property type="entry name" value="Lambda_DNA-bd_dom_sf"/>
</dbReference>
<evidence type="ECO:0000313" key="1">
    <source>
        <dbReference type="EMBL" id="MDN5063921.1"/>
    </source>
</evidence>
<dbReference type="Gene3D" id="1.10.260.40">
    <property type="entry name" value="lambda repressor-like DNA-binding domains"/>
    <property type="match status" value="1"/>
</dbReference>
<evidence type="ECO:0008006" key="3">
    <source>
        <dbReference type="Google" id="ProtNLM"/>
    </source>
</evidence>
<dbReference type="Proteomes" id="UP001171529">
    <property type="component" value="Unassembled WGS sequence"/>
</dbReference>
<dbReference type="AlphaFoldDB" id="A0AAW7PRT5"/>
<organism evidence="1 2">
    <name type="scientific">Aliarcobacter butzleri</name>
    <dbReference type="NCBI Taxonomy" id="28197"/>
    <lineage>
        <taxon>Bacteria</taxon>
        <taxon>Pseudomonadati</taxon>
        <taxon>Campylobacterota</taxon>
        <taxon>Epsilonproteobacteria</taxon>
        <taxon>Campylobacterales</taxon>
        <taxon>Arcobacteraceae</taxon>
        <taxon>Aliarcobacter</taxon>
    </lineage>
</organism>
<protein>
    <recommendedName>
        <fullName evidence="3">HTH cro/C1-type domain-containing protein</fullName>
    </recommendedName>
</protein>
<dbReference type="EMBL" id="JAPZDC010000004">
    <property type="protein sequence ID" value="MDN5063921.1"/>
    <property type="molecule type" value="Genomic_DNA"/>
</dbReference>
<accession>A0AAW7PRT5</accession>
<evidence type="ECO:0000313" key="2">
    <source>
        <dbReference type="Proteomes" id="UP001171529"/>
    </source>
</evidence>
<name>A0AAW7PRT5_9BACT</name>
<comment type="caution">
    <text evidence="1">The sequence shown here is derived from an EMBL/GenBank/DDBJ whole genome shotgun (WGS) entry which is preliminary data.</text>
</comment>
<reference evidence="1" key="2">
    <citation type="journal article" date="2023" name="Microorganisms">
        <title>Genomic Characterization of Arcobacter butzleri Strains Isolated from Various Sources in Lithuania.</title>
        <authorList>
            <person name="Uljanovas D."/>
            <person name="Golz G."/>
            <person name="Fleischmann S."/>
            <person name="Kudirkiene E."/>
            <person name="Kasetiene N."/>
            <person name="Grineviciene A."/>
            <person name="Tamuleviciene E."/>
            <person name="Aksomaitiene J."/>
            <person name="Alter T."/>
            <person name="Malakauskas M."/>
        </authorList>
    </citation>
    <scope>NUCLEOTIDE SEQUENCE</scope>
    <source>
        <strain evidence="1">RCM39</strain>
    </source>
</reference>
<proteinExistence type="predicted"/>
<dbReference type="SUPFAM" id="SSF47413">
    <property type="entry name" value="lambda repressor-like DNA-binding domains"/>
    <property type="match status" value="1"/>
</dbReference>